<evidence type="ECO:0000256" key="2">
    <source>
        <dbReference type="ARBA" id="ARBA00010100"/>
    </source>
</evidence>
<feature type="transmembrane region" description="Helical" evidence="8">
    <location>
        <begin position="239"/>
        <end position="259"/>
    </location>
</feature>
<evidence type="ECO:0000256" key="4">
    <source>
        <dbReference type="ARBA" id="ARBA00022475"/>
    </source>
</evidence>
<dbReference type="Proteomes" id="UP000694308">
    <property type="component" value="Unassembled WGS sequence"/>
</dbReference>
<evidence type="ECO:0000313" key="10">
    <source>
        <dbReference type="Proteomes" id="UP000694308"/>
    </source>
</evidence>
<evidence type="ECO:0000256" key="7">
    <source>
        <dbReference type="ARBA" id="ARBA00023136"/>
    </source>
</evidence>
<protein>
    <recommendedName>
        <fullName evidence="8">L-lactate permease</fullName>
    </recommendedName>
</protein>
<sequence>MNLPISITMWILALFPILILLILMIKFQWGAPKAAPIGLIITIINSIIFFKAGMVVISTELLKAMWNAFTIIIIIFTAILMYEVTNEAKAFKVLKNSMEKIAPNELLRIIGIGVVFASFLQGVTGFGVPVAVTAPLLVGIGVKPMWAVIIPLLGHSWAGTFGTLAIAWLSLIMQTGIKDILLIKQTAFFACSFIWILNITAITVICWFYGGKKAVRKGFLAILIISTVQGGGQLLFCQINQVLACFIPSCIALAAFLLLSRSRYYKKHWEIENSKIMSRNLSRKEMVFSVKENMNIHQAFIPYYVMTVITLVVLLIPKINSFLGHWSIALNFNETRTGYGVVNLGVESYLPIKPLTNAGTFLFISAVCGFVYYLSKGYLTGESGKSILKRAVKKTIPSSMAVMSLIMMSKVMGGTGQTTVLSLGIAKVLGSYYSIIDPFIGLLGSFMTGSNMSSNIIFGDFQLTTSKILNLKASAILGAHTAGGAIGTAISPGNIVLGTTTAGVLGKEGTVLRKILPIALILTLIFGLILYGAQIAF</sequence>
<dbReference type="PANTHER" id="PTHR30003">
    <property type="entry name" value="L-LACTATE PERMEASE"/>
    <property type="match status" value="1"/>
</dbReference>
<dbReference type="Pfam" id="PF02652">
    <property type="entry name" value="Lactate_perm"/>
    <property type="match status" value="1"/>
</dbReference>
<keyword evidence="6 8" id="KW-1133">Transmembrane helix</keyword>
<evidence type="ECO:0000313" key="9">
    <source>
        <dbReference type="EMBL" id="MBV7271348.1"/>
    </source>
</evidence>
<comment type="subcellular location">
    <subcellularLocation>
        <location evidence="1 8">Cell membrane</location>
        <topology evidence="1 8">Multi-pass membrane protein</topology>
    </subcellularLocation>
</comment>
<evidence type="ECO:0000256" key="1">
    <source>
        <dbReference type="ARBA" id="ARBA00004651"/>
    </source>
</evidence>
<evidence type="ECO:0000256" key="3">
    <source>
        <dbReference type="ARBA" id="ARBA00022448"/>
    </source>
</evidence>
<feature type="transmembrane region" description="Helical" evidence="8">
    <location>
        <begin position="64"/>
        <end position="85"/>
    </location>
</feature>
<feature type="transmembrane region" description="Helical" evidence="8">
    <location>
        <begin position="37"/>
        <end position="58"/>
    </location>
</feature>
<feature type="transmembrane region" description="Helical" evidence="8">
    <location>
        <begin position="6"/>
        <end position="25"/>
    </location>
</feature>
<comment type="caution">
    <text evidence="8">Lacks conserved residue(s) required for the propagation of feature annotation.</text>
</comment>
<feature type="transmembrane region" description="Helical" evidence="8">
    <location>
        <begin position="300"/>
        <end position="317"/>
    </location>
</feature>
<keyword evidence="7 8" id="KW-0472">Membrane</keyword>
<comment type="caution">
    <text evidence="9">The sequence shown here is derived from an EMBL/GenBank/DDBJ whole genome shotgun (WGS) entry which is preliminary data.</text>
</comment>
<feature type="transmembrane region" description="Helical" evidence="8">
    <location>
        <begin position="355"/>
        <end position="374"/>
    </location>
</feature>
<feature type="transmembrane region" description="Helical" evidence="8">
    <location>
        <begin position="106"/>
        <end position="128"/>
    </location>
</feature>
<comment type="similarity">
    <text evidence="2 8">Belongs to the lactate permease family.</text>
</comment>
<feature type="transmembrane region" description="Helical" evidence="8">
    <location>
        <begin position="148"/>
        <end position="174"/>
    </location>
</feature>
<proteinExistence type="inferred from homology"/>
<accession>A0A949TUP6</accession>
<feature type="transmembrane region" description="Helical" evidence="8">
    <location>
        <begin position="186"/>
        <end position="210"/>
    </location>
</feature>
<dbReference type="RefSeq" id="WP_218318387.1">
    <property type="nucleotide sequence ID" value="NZ_JAEEGC010000002.1"/>
</dbReference>
<dbReference type="GO" id="GO:0005886">
    <property type="term" value="C:plasma membrane"/>
    <property type="evidence" value="ECO:0007669"/>
    <property type="project" value="UniProtKB-SubCell"/>
</dbReference>
<feature type="transmembrane region" description="Helical" evidence="8">
    <location>
        <begin position="515"/>
        <end position="536"/>
    </location>
</feature>
<dbReference type="GO" id="GO:0015129">
    <property type="term" value="F:lactate transmembrane transporter activity"/>
    <property type="evidence" value="ECO:0007669"/>
    <property type="project" value="UniProtKB-UniRule"/>
</dbReference>
<dbReference type="GO" id="GO:0015295">
    <property type="term" value="F:solute:proton symporter activity"/>
    <property type="evidence" value="ECO:0007669"/>
    <property type="project" value="TreeGrafter"/>
</dbReference>
<dbReference type="PANTHER" id="PTHR30003:SF2">
    <property type="entry name" value="L-LACTATE PERMEASE"/>
    <property type="match status" value="1"/>
</dbReference>
<evidence type="ECO:0000256" key="8">
    <source>
        <dbReference type="RuleBase" id="RU365092"/>
    </source>
</evidence>
<keyword evidence="5 8" id="KW-0812">Transmembrane</keyword>
<dbReference type="InterPro" id="IPR003804">
    <property type="entry name" value="Lactate_perm"/>
</dbReference>
<gene>
    <name evidence="9" type="ORF">I6U48_00235</name>
</gene>
<keyword evidence="3 8" id="KW-0813">Transport</keyword>
<keyword evidence="4 8" id="KW-1003">Cell membrane</keyword>
<reference evidence="9" key="1">
    <citation type="submission" date="2020-12" db="EMBL/GenBank/DDBJ databases">
        <title>Clostridium thailandense sp. nov., a novel acetogenic bacterium isolated from peat land soil in Thailand.</title>
        <authorList>
            <person name="Chaikitkaew S."/>
            <person name="Birkeland N.K."/>
        </authorList>
    </citation>
    <scope>NUCLEOTIDE SEQUENCE</scope>
    <source>
        <strain evidence="9">PL3</strain>
    </source>
</reference>
<name>A0A949TUP6_9CLOT</name>
<dbReference type="EMBL" id="JAEEGC010000002">
    <property type="protein sequence ID" value="MBV7271348.1"/>
    <property type="molecule type" value="Genomic_DNA"/>
</dbReference>
<comment type="function">
    <text evidence="8">Uptake of L-lactate across the membrane. Can also transport D-lactate and glycolate.</text>
</comment>
<evidence type="ECO:0000256" key="5">
    <source>
        <dbReference type="ARBA" id="ARBA00022692"/>
    </source>
</evidence>
<evidence type="ECO:0000256" key="6">
    <source>
        <dbReference type="ARBA" id="ARBA00022989"/>
    </source>
</evidence>
<keyword evidence="10" id="KW-1185">Reference proteome</keyword>
<organism evidence="9 10">
    <name type="scientific">Clostridium thailandense</name>
    <dbReference type="NCBI Taxonomy" id="2794346"/>
    <lineage>
        <taxon>Bacteria</taxon>
        <taxon>Bacillati</taxon>
        <taxon>Bacillota</taxon>
        <taxon>Clostridia</taxon>
        <taxon>Eubacteriales</taxon>
        <taxon>Clostridiaceae</taxon>
        <taxon>Clostridium</taxon>
    </lineage>
</organism>
<dbReference type="AlphaFoldDB" id="A0A949TUP6"/>